<keyword evidence="10" id="KW-1185">Reference proteome</keyword>
<comment type="subcellular location">
    <subcellularLocation>
        <location evidence="1 7">Cell membrane</location>
        <topology evidence="1 7">Multi-pass membrane protein</topology>
    </subcellularLocation>
</comment>
<dbReference type="Gene3D" id="1.10.3720.10">
    <property type="entry name" value="MetI-like"/>
    <property type="match status" value="1"/>
</dbReference>
<dbReference type="InterPro" id="IPR035906">
    <property type="entry name" value="MetI-like_sf"/>
</dbReference>
<proteinExistence type="inferred from homology"/>
<keyword evidence="3" id="KW-1003">Cell membrane</keyword>
<keyword evidence="2 7" id="KW-0813">Transport</keyword>
<dbReference type="Pfam" id="PF00528">
    <property type="entry name" value="BPD_transp_1"/>
    <property type="match status" value="1"/>
</dbReference>
<keyword evidence="4 7" id="KW-0812">Transmembrane</keyword>
<evidence type="ECO:0000256" key="2">
    <source>
        <dbReference type="ARBA" id="ARBA00022448"/>
    </source>
</evidence>
<comment type="similarity">
    <text evidence="7">Belongs to the binding-protein-dependent transport system permease family.</text>
</comment>
<feature type="domain" description="ABC transmembrane type-1" evidence="8">
    <location>
        <begin position="75"/>
        <end position="278"/>
    </location>
</feature>
<dbReference type="EMBL" id="JAOQIO010000125">
    <property type="protein sequence ID" value="MCU6798311.1"/>
    <property type="molecule type" value="Genomic_DNA"/>
</dbReference>
<feature type="transmembrane region" description="Helical" evidence="7">
    <location>
        <begin position="183"/>
        <end position="205"/>
    </location>
</feature>
<feature type="transmembrane region" description="Helical" evidence="7">
    <location>
        <begin position="79"/>
        <end position="99"/>
    </location>
</feature>
<evidence type="ECO:0000256" key="7">
    <source>
        <dbReference type="RuleBase" id="RU363032"/>
    </source>
</evidence>
<feature type="transmembrane region" description="Helical" evidence="7">
    <location>
        <begin position="259"/>
        <end position="278"/>
    </location>
</feature>
<evidence type="ECO:0000256" key="5">
    <source>
        <dbReference type="ARBA" id="ARBA00022989"/>
    </source>
</evidence>
<feature type="transmembrane region" description="Helical" evidence="7">
    <location>
        <begin position="111"/>
        <end position="130"/>
    </location>
</feature>
<feature type="transmembrane region" description="Helical" evidence="7">
    <location>
        <begin position="142"/>
        <end position="162"/>
    </location>
</feature>
<evidence type="ECO:0000256" key="3">
    <source>
        <dbReference type="ARBA" id="ARBA00022475"/>
    </source>
</evidence>
<dbReference type="InterPro" id="IPR000515">
    <property type="entry name" value="MetI-like"/>
</dbReference>
<evidence type="ECO:0000256" key="1">
    <source>
        <dbReference type="ARBA" id="ARBA00004651"/>
    </source>
</evidence>
<dbReference type="PANTHER" id="PTHR43744">
    <property type="entry name" value="ABC TRANSPORTER PERMEASE PROTEIN MG189-RELATED-RELATED"/>
    <property type="match status" value="1"/>
</dbReference>
<dbReference type="SUPFAM" id="SSF161098">
    <property type="entry name" value="MetI-like"/>
    <property type="match status" value="1"/>
</dbReference>
<name>A0ABT2UW87_9BACL</name>
<feature type="transmembrane region" description="Helical" evidence="7">
    <location>
        <begin position="12"/>
        <end position="35"/>
    </location>
</feature>
<evidence type="ECO:0000313" key="9">
    <source>
        <dbReference type="EMBL" id="MCU6798311.1"/>
    </source>
</evidence>
<comment type="caution">
    <text evidence="9">The sequence shown here is derived from an EMBL/GenBank/DDBJ whole genome shotgun (WGS) entry which is preliminary data.</text>
</comment>
<dbReference type="PANTHER" id="PTHR43744:SF9">
    <property type="entry name" value="POLYGALACTURONAN_RHAMNOGALACTURONAN TRANSPORT SYSTEM PERMEASE PROTEIN YTCP"/>
    <property type="match status" value="1"/>
</dbReference>
<organism evidence="9 10">
    <name type="scientific">Paenibacillus baimaensis</name>
    <dbReference type="NCBI Taxonomy" id="2982185"/>
    <lineage>
        <taxon>Bacteria</taxon>
        <taxon>Bacillati</taxon>
        <taxon>Bacillota</taxon>
        <taxon>Bacilli</taxon>
        <taxon>Bacillales</taxon>
        <taxon>Paenibacillaceae</taxon>
        <taxon>Paenibacillus</taxon>
    </lineage>
</organism>
<dbReference type="PROSITE" id="PS50928">
    <property type="entry name" value="ABC_TM1"/>
    <property type="match status" value="1"/>
</dbReference>
<dbReference type="CDD" id="cd06261">
    <property type="entry name" value="TM_PBP2"/>
    <property type="match status" value="1"/>
</dbReference>
<reference evidence="9 10" key="1">
    <citation type="submission" date="2022-09" db="EMBL/GenBank/DDBJ databases">
        <authorList>
            <person name="Han X.L."/>
            <person name="Wang Q."/>
            <person name="Lu T."/>
        </authorList>
    </citation>
    <scope>NUCLEOTIDE SEQUENCE [LARGE SCALE GENOMIC DNA]</scope>
    <source>
        <strain evidence="9 10">WQ 127069</strain>
    </source>
</reference>
<protein>
    <submittedName>
        <fullName evidence="9">Carbohydrate ABC transporter permease</fullName>
    </submittedName>
</protein>
<gene>
    <name evidence="9" type="ORF">OB236_39900</name>
</gene>
<sequence>MNKTSLGERIFDILNVVIMLLLIMVTLYPFIYIVAASFSNGNQFIAHDGLLFWPEGFTFSAYDAVFRNPNIMMGYRNTLFIVVVGVTINLILTSLGAYFLSRENIMWKNGIMFFIVFTMFFNGGLIPFYLTVRSLELHDTLWALILPSAINTFNLILMRTYFMSIPRDMEESAVMDGAGHITILFRVYLPLAIPVVAVMILFYGVQHWNSWFQANIFLRNKELFPLQLVLRNILIDNNMEMMMGNNVAINEAQNVAETIKYATIMVSTIPILALYPFLQKYFVKGVMVGALKG</sequence>
<dbReference type="RefSeq" id="WP_262689057.1">
    <property type="nucleotide sequence ID" value="NZ_JAOQIO010000125.1"/>
</dbReference>
<keyword evidence="5 7" id="KW-1133">Transmembrane helix</keyword>
<evidence type="ECO:0000313" key="10">
    <source>
        <dbReference type="Proteomes" id="UP001652445"/>
    </source>
</evidence>
<evidence type="ECO:0000259" key="8">
    <source>
        <dbReference type="PROSITE" id="PS50928"/>
    </source>
</evidence>
<evidence type="ECO:0000256" key="4">
    <source>
        <dbReference type="ARBA" id="ARBA00022692"/>
    </source>
</evidence>
<accession>A0ABT2UW87</accession>
<keyword evidence="6 7" id="KW-0472">Membrane</keyword>
<dbReference type="Proteomes" id="UP001652445">
    <property type="component" value="Unassembled WGS sequence"/>
</dbReference>
<evidence type="ECO:0000256" key="6">
    <source>
        <dbReference type="ARBA" id="ARBA00023136"/>
    </source>
</evidence>